<dbReference type="InterPro" id="IPR036631">
    <property type="entry name" value="MGMT_N_sf"/>
</dbReference>
<dbReference type="InterPro" id="IPR036388">
    <property type="entry name" value="WH-like_DNA-bd_sf"/>
</dbReference>
<evidence type="ECO:0000256" key="7">
    <source>
        <dbReference type="ARBA" id="ARBA00049348"/>
    </source>
</evidence>
<evidence type="ECO:0000256" key="1">
    <source>
        <dbReference type="ARBA" id="ARBA00001286"/>
    </source>
</evidence>
<evidence type="ECO:0000313" key="9">
    <source>
        <dbReference type="EMBL" id="NSX55019.1"/>
    </source>
</evidence>
<dbReference type="PANTHER" id="PTHR10815">
    <property type="entry name" value="METHYLATED-DNA--PROTEIN-CYSTEINE METHYLTRANSFERASE"/>
    <property type="match status" value="1"/>
</dbReference>
<evidence type="ECO:0000256" key="5">
    <source>
        <dbReference type="ARBA" id="ARBA00023159"/>
    </source>
</evidence>
<dbReference type="Gene3D" id="3.40.10.10">
    <property type="entry name" value="DNA Methylphosphotriester Repair Domain"/>
    <property type="match status" value="1"/>
</dbReference>
<dbReference type="PROSITE" id="PS01124">
    <property type="entry name" value="HTH_ARAC_FAMILY_2"/>
    <property type="match status" value="1"/>
</dbReference>
<sequence>MMFDLPKDDVLYQALLTRDSAYDGRAYVGVTSTGIFCRLTCPARKPKPENCRFFETVSECMEAGFRPCKRCHPVKTAAQSDPTVQVLLAKLDKDLSRRWTEDDIQRLNLDPSTVRRAFKRSFGITFLEMARLTRLRSGFETLATGGRVIDAQLDAGFASPSAFRAAFGKLLGQAPGRFSGEPVLKADWIETPLGSMIVVSDKSAIHLLEFADRKALPRELKALAKMCHGKLGFGRNAPVDLLEAQLQAFFAGTCADFTVPLALHGGEFAKKVWGELRNIPAGETRSYGQLAKSIGQPTASRAVARANGANQIALVIPCHRVIGADGSLTGYGGGLWRKQQLIELEAKYARLGVSS</sequence>
<evidence type="ECO:0000313" key="10">
    <source>
        <dbReference type="Proteomes" id="UP000777935"/>
    </source>
</evidence>
<dbReference type="RefSeq" id="WP_174137787.1">
    <property type="nucleotide sequence ID" value="NZ_JABUFE010000004.1"/>
</dbReference>
<dbReference type="Pfam" id="PF12833">
    <property type="entry name" value="HTH_18"/>
    <property type="match status" value="1"/>
</dbReference>
<keyword evidence="4" id="KW-0227">DNA damage</keyword>
<dbReference type="SUPFAM" id="SSF57884">
    <property type="entry name" value="Ada DNA repair protein, N-terminal domain (N-Ada 10)"/>
    <property type="match status" value="1"/>
</dbReference>
<dbReference type="SMART" id="SM00342">
    <property type="entry name" value="HTH_ARAC"/>
    <property type="match status" value="1"/>
</dbReference>
<dbReference type="InterPro" id="IPR018060">
    <property type="entry name" value="HTH_AraC"/>
</dbReference>
<reference evidence="9 10" key="1">
    <citation type="submission" date="2020-06" db="EMBL/GenBank/DDBJ databases">
        <title>Sulfitobacter algicola sp. nov., isolated from green algae.</title>
        <authorList>
            <person name="Wang C."/>
        </authorList>
    </citation>
    <scope>NUCLEOTIDE SEQUENCE [LARGE SCALE GENOMIC DNA]</scope>
    <source>
        <strain evidence="9 10">1151</strain>
    </source>
</reference>
<dbReference type="CDD" id="cd06445">
    <property type="entry name" value="ATase"/>
    <property type="match status" value="1"/>
</dbReference>
<dbReference type="NCBIfam" id="TIGR00589">
    <property type="entry name" value="ogt"/>
    <property type="match status" value="1"/>
</dbReference>
<dbReference type="PANTHER" id="PTHR10815:SF5">
    <property type="entry name" value="METHYLATED-DNA--PROTEIN-CYSTEINE METHYLTRANSFERASE"/>
    <property type="match status" value="1"/>
</dbReference>
<keyword evidence="3" id="KW-0808">Transferase</keyword>
<dbReference type="InterPro" id="IPR004026">
    <property type="entry name" value="Ada_DNA_repair_Zn-bd"/>
</dbReference>
<evidence type="ECO:0000259" key="8">
    <source>
        <dbReference type="PROSITE" id="PS01124"/>
    </source>
</evidence>
<dbReference type="Gene3D" id="1.10.10.10">
    <property type="entry name" value="Winged helix-like DNA-binding domain superfamily/Winged helix DNA-binding domain"/>
    <property type="match status" value="1"/>
</dbReference>
<keyword evidence="5" id="KW-0010">Activator</keyword>
<dbReference type="Pfam" id="PF01035">
    <property type="entry name" value="DNA_binding_1"/>
    <property type="match status" value="1"/>
</dbReference>
<dbReference type="InterPro" id="IPR001497">
    <property type="entry name" value="MethylDNA_cys_MeTrfase_AS"/>
</dbReference>
<dbReference type="InterPro" id="IPR016221">
    <property type="entry name" value="Bifunct_regulatory_prot_Ada"/>
</dbReference>
<dbReference type="Gene3D" id="3.30.160.70">
    <property type="entry name" value="Methylated DNA-protein cysteine methyltransferase domain"/>
    <property type="match status" value="1"/>
</dbReference>
<name>A0ABX2IQ59_9RHOB</name>
<dbReference type="Pfam" id="PF02805">
    <property type="entry name" value="Ada_Zn_binding"/>
    <property type="match status" value="1"/>
</dbReference>
<evidence type="ECO:0000256" key="2">
    <source>
        <dbReference type="ARBA" id="ARBA00022603"/>
    </source>
</evidence>
<accession>A0ABX2IQ59</accession>
<protein>
    <submittedName>
        <fullName evidence="9">Bifunctional transcriptional activator/DNA repair protein Ada</fullName>
    </submittedName>
</protein>
<dbReference type="SUPFAM" id="SSF46767">
    <property type="entry name" value="Methylated DNA-protein cysteine methyltransferase, C-terminal domain"/>
    <property type="match status" value="1"/>
</dbReference>
<dbReference type="Gene3D" id="1.10.10.60">
    <property type="entry name" value="Homeodomain-like"/>
    <property type="match status" value="1"/>
</dbReference>
<proteinExistence type="predicted"/>
<dbReference type="SUPFAM" id="SSF53155">
    <property type="entry name" value="Methylated DNA-protein cysteine methyltransferase domain"/>
    <property type="match status" value="1"/>
</dbReference>
<dbReference type="PIRSF" id="PIRSF000409">
    <property type="entry name" value="Ada"/>
    <property type="match status" value="1"/>
</dbReference>
<dbReference type="EMBL" id="JABUFE010000004">
    <property type="protein sequence ID" value="NSX55019.1"/>
    <property type="molecule type" value="Genomic_DNA"/>
</dbReference>
<evidence type="ECO:0000256" key="3">
    <source>
        <dbReference type="ARBA" id="ARBA00022679"/>
    </source>
</evidence>
<comment type="catalytic activity">
    <reaction evidence="7">
        <text>a 6-O-methyl-2'-deoxyguanosine in DNA + L-cysteinyl-[protein] = S-methyl-L-cysteinyl-[protein] + a 2'-deoxyguanosine in DNA</text>
        <dbReference type="Rhea" id="RHEA:24000"/>
        <dbReference type="Rhea" id="RHEA-COMP:10131"/>
        <dbReference type="Rhea" id="RHEA-COMP:10132"/>
        <dbReference type="Rhea" id="RHEA-COMP:11367"/>
        <dbReference type="Rhea" id="RHEA-COMP:11368"/>
        <dbReference type="ChEBI" id="CHEBI:29950"/>
        <dbReference type="ChEBI" id="CHEBI:82612"/>
        <dbReference type="ChEBI" id="CHEBI:85445"/>
        <dbReference type="ChEBI" id="CHEBI:85448"/>
        <dbReference type="EC" id="2.1.1.63"/>
    </reaction>
</comment>
<organism evidence="9 10">
    <name type="scientific">Parasulfitobacter algicola</name>
    <dbReference type="NCBI Taxonomy" id="2614809"/>
    <lineage>
        <taxon>Bacteria</taxon>
        <taxon>Pseudomonadati</taxon>
        <taxon>Pseudomonadota</taxon>
        <taxon>Alphaproteobacteria</taxon>
        <taxon>Rhodobacterales</taxon>
        <taxon>Roseobacteraceae</taxon>
        <taxon>Parasulfitobacter</taxon>
    </lineage>
</organism>
<feature type="domain" description="HTH araC/xylS-type" evidence="8">
    <location>
        <begin position="81"/>
        <end position="181"/>
    </location>
</feature>
<dbReference type="Proteomes" id="UP000777935">
    <property type="component" value="Unassembled WGS sequence"/>
</dbReference>
<gene>
    <name evidence="9" type="ORF">HRQ87_09425</name>
</gene>
<keyword evidence="10" id="KW-1185">Reference proteome</keyword>
<comment type="catalytic activity">
    <reaction evidence="1">
        <text>a 4-O-methyl-thymidine in DNA + L-cysteinyl-[protein] = a thymidine in DNA + S-methyl-L-cysteinyl-[protein]</text>
        <dbReference type="Rhea" id="RHEA:53428"/>
        <dbReference type="Rhea" id="RHEA-COMP:10131"/>
        <dbReference type="Rhea" id="RHEA-COMP:10132"/>
        <dbReference type="Rhea" id="RHEA-COMP:13555"/>
        <dbReference type="Rhea" id="RHEA-COMP:13556"/>
        <dbReference type="ChEBI" id="CHEBI:29950"/>
        <dbReference type="ChEBI" id="CHEBI:82612"/>
        <dbReference type="ChEBI" id="CHEBI:137386"/>
        <dbReference type="ChEBI" id="CHEBI:137387"/>
        <dbReference type="EC" id="2.1.1.63"/>
    </reaction>
</comment>
<dbReference type="InterPro" id="IPR035451">
    <property type="entry name" value="Ada-like_dom_sf"/>
</dbReference>
<dbReference type="InterPro" id="IPR014048">
    <property type="entry name" value="MethylDNA_cys_MeTrfase_DNA-bd"/>
</dbReference>
<keyword evidence="2" id="KW-0489">Methyltransferase</keyword>
<comment type="caution">
    <text evidence="9">The sequence shown here is derived from an EMBL/GenBank/DDBJ whole genome shotgun (WGS) entry which is preliminary data.</text>
</comment>
<evidence type="ECO:0000256" key="4">
    <source>
        <dbReference type="ARBA" id="ARBA00022763"/>
    </source>
</evidence>
<dbReference type="PROSITE" id="PS00374">
    <property type="entry name" value="MGMT"/>
    <property type="match status" value="1"/>
</dbReference>
<dbReference type="InterPro" id="IPR036217">
    <property type="entry name" value="MethylDNA_cys_MeTrfase_DNAb"/>
</dbReference>
<keyword evidence="6" id="KW-0234">DNA repair</keyword>
<evidence type="ECO:0000256" key="6">
    <source>
        <dbReference type="ARBA" id="ARBA00023204"/>
    </source>
</evidence>